<feature type="domain" description="PAS" evidence="2">
    <location>
        <begin position="262"/>
        <end position="309"/>
    </location>
</feature>
<feature type="transmembrane region" description="Helical" evidence="1">
    <location>
        <begin position="194"/>
        <end position="213"/>
    </location>
</feature>
<dbReference type="Proteomes" id="UP000663651">
    <property type="component" value="Chromosome"/>
</dbReference>
<keyword evidence="1" id="KW-0472">Membrane</keyword>
<feature type="domain" description="GGDEF" evidence="5">
    <location>
        <begin position="422"/>
        <end position="555"/>
    </location>
</feature>
<evidence type="ECO:0000259" key="4">
    <source>
        <dbReference type="PROSITE" id="PS50883"/>
    </source>
</evidence>
<feature type="domain" description="PAC" evidence="3">
    <location>
        <begin position="338"/>
        <end position="390"/>
    </location>
</feature>
<dbReference type="SUPFAM" id="SSF141868">
    <property type="entry name" value="EAL domain-like"/>
    <property type="match status" value="1"/>
</dbReference>
<dbReference type="PROSITE" id="PS50113">
    <property type="entry name" value="PAC"/>
    <property type="match status" value="1"/>
</dbReference>
<dbReference type="Pfam" id="PF13426">
    <property type="entry name" value="PAS_9"/>
    <property type="match status" value="1"/>
</dbReference>
<dbReference type="PROSITE" id="PS50887">
    <property type="entry name" value="GGDEF"/>
    <property type="match status" value="1"/>
</dbReference>
<evidence type="ECO:0000313" key="6">
    <source>
        <dbReference type="EMBL" id="QSV46612.1"/>
    </source>
</evidence>
<feature type="transmembrane region" description="Helical" evidence="1">
    <location>
        <begin position="6"/>
        <end position="27"/>
    </location>
</feature>
<dbReference type="RefSeq" id="WP_207164391.1">
    <property type="nucleotide sequence ID" value="NZ_CP071382.1"/>
</dbReference>
<evidence type="ECO:0000259" key="3">
    <source>
        <dbReference type="PROSITE" id="PS50113"/>
    </source>
</evidence>
<proteinExistence type="predicted"/>
<dbReference type="SMART" id="SM00267">
    <property type="entry name" value="GGDEF"/>
    <property type="match status" value="1"/>
</dbReference>
<dbReference type="Gene3D" id="3.30.70.270">
    <property type="match status" value="1"/>
</dbReference>
<dbReference type="InterPro" id="IPR001610">
    <property type="entry name" value="PAC"/>
</dbReference>
<dbReference type="SMART" id="SM00091">
    <property type="entry name" value="PAS"/>
    <property type="match status" value="1"/>
</dbReference>
<dbReference type="InterPro" id="IPR000014">
    <property type="entry name" value="PAS"/>
</dbReference>
<dbReference type="Gene3D" id="3.30.450.20">
    <property type="entry name" value="PAS domain"/>
    <property type="match status" value="1"/>
</dbReference>
<dbReference type="InterPro" id="IPR043128">
    <property type="entry name" value="Rev_trsase/Diguanyl_cyclase"/>
</dbReference>
<organism evidence="6 7">
    <name type="scientific">Geobacter benzoatilyticus</name>
    <dbReference type="NCBI Taxonomy" id="2815309"/>
    <lineage>
        <taxon>Bacteria</taxon>
        <taxon>Pseudomonadati</taxon>
        <taxon>Thermodesulfobacteriota</taxon>
        <taxon>Desulfuromonadia</taxon>
        <taxon>Geobacterales</taxon>
        <taxon>Geobacteraceae</taxon>
        <taxon>Geobacter</taxon>
    </lineage>
</organism>
<accession>A0ABX7Q582</accession>
<keyword evidence="1" id="KW-0812">Transmembrane</keyword>
<dbReference type="PROSITE" id="PS50112">
    <property type="entry name" value="PAS"/>
    <property type="match status" value="1"/>
</dbReference>
<dbReference type="Pfam" id="PF00990">
    <property type="entry name" value="GGDEF"/>
    <property type="match status" value="1"/>
</dbReference>
<evidence type="ECO:0000259" key="5">
    <source>
        <dbReference type="PROSITE" id="PS50887"/>
    </source>
</evidence>
<feature type="domain" description="EAL" evidence="4">
    <location>
        <begin position="564"/>
        <end position="817"/>
    </location>
</feature>
<dbReference type="InterPro" id="IPR000700">
    <property type="entry name" value="PAS-assoc_C"/>
</dbReference>
<keyword evidence="1" id="KW-1133">Transmembrane helix</keyword>
<dbReference type="PANTHER" id="PTHR44757:SF2">
    <property type="entry name" value="BIOFILM ARCHITECTURE MAINTENANCE PROTEIN MBAA"/>
    <property type="match status" value="1"/>
</dbReference>
<dbReference type="InterPro" id="IPR035919">
    <property type="entry name" value="EAL_sf"/>
</dbReference>
<dbReference type="CDD" id="cd00130">
    <property type="entry name" value="PAS"/>
    <property type="match status" value="1"/>
</dbReference>
<evidence type="ECO:0000256" key="1">
    <source>
        <dbReference type="SAM" id="Phobius"/>
    </source>
</evidence>
<dbReference type="EMBL" id="CP071382">
    <property type="protein sequence ID" value="QSV46612.1"/>
    <property type="molecule type" value="Genomic_DNA"/>
</dbReference>
<dbReference type="InterPro" id="IPR029787">
    <property type="entry name" value="Nucleotide_cyclase"/>
</dbReference>
<protein>
    <submittedName>
        <fullName evidence="6">EAL domain-containing protein</fullName>
    </submittedName>
</protein>
<dbReference type="SUPFAM" id="SSF55073">
    <property type="entry name" value="Nucleotide cyclase"/>
    <property type="match status" value="1"/>
</dbReference>
<dbReference type="NCBIfam" id="TIGR00229">
    <property type="entry name" value="sensory_box"/>
    <property type="match status" value="1"/>
</dbReference>
<dbReference type="SMART" id="SM00052">
    <property type="entry name" value="EAL"/>
    <property type="match status" value="1"/>
</dbReference>
<dbReference type="Pfam" id="PF00563">
    <property type="entry name" value="EAL"/>
    <property type="match status" value="1"/>
</dbReference>
<dbReference type="PROSITE" id="PS50883">
    <property type="entry name" value="EAL"/>
    <property type="match status" value="1"/>
</dbReference>
<sequence length="823" mass="91135">MFNLTRHYSIASLVCIVIAAAVLGMVYRHLSVQSLMGMAEDRNAALTNVFGNALWPRFTPLLEAGSGGRSPDPSGPEVAALRREVVDLMRDSDVAKVKIYTLQGLTVFSTEAKQIGEDKSTNPGIHAAAKGLLASELTHRNQFSAFDGVIESRDVLSSYIPFIPPGSTRIEGVVEVYSDVTPFLTQVKQTQWRIVGTVAGVLTILYGLLFGIVRRADLIIREQGKELQRSLARIEEDNQLLDQRVVERTRALQEEIAERELAEEKLRLSAEVFDNTVEGIIITDVETNILAVNRAFTQVTGYREEEILGLTPQVLKSGRHEADFYAGMWKSLEESGKWIGEIWNKRKGGEIYPERLTIGVVRGQAGEVRHYVGVFSDISDIKRSQERLDFLAHHDLLTNLPNRLLFNDRLNQGIARARRNGRQLAVLFVDLDHFKNVNDTLGHDLGDELLKKVAGYLGDHVRKSDTLARIGGDEFILLLDDVEVPRYAGAVAEKILALLSRAITVSGYEIHVSASIGVSFFPGDGEDVTTLVKNADTAMYYAKTHGRNDYHFYAPEMSEYARERVRLEALLRRSIDRGELEVHYQPKVDLATGELAGVEALARWNSPELGKVSPKRFIPIAEDIGFISILGEWVLRTVCRQVVEWDSQGFRLPSVAVNLSVKQLERGDIVEVVSRVLAETGLSSSRLEMEVTESAIMKSDRTLSCLDGLRAMGIELSVDDFGTGYSSLSYLRRLPVQKIKIDRSFITGVSGEPSREAIVRAVISLAGALGLRAVAEGIETDAEARFLREEGCHHGQGHLFGRALPPDELLALWRDGGASPPKG</sequence>
<dbReference type="InterPro" id="IPR000160">
    <property type="entry name" value="GGDEF_dom"/>
</dbReference>
<dbReference type="CDD" id="cd01949">
    <property type="entry name" value="GGDEF"/>
    <property type="match status" value="1"/>
</dbReference>
<evidence type="ECO:0000313" key="7">
    <source>
        <dbReference type="Proteomes" id="UP000663651"/>
    </source>
</evidence>
<dbReference type="CDD" id="cd01948">
    <property type="entry name" value="EAL"/>
    <property type="match status" value="1"/>
</dbReference>
<evidence type="ECO:0000259" key="2">
    <source>
        <dbReference type="PROSITE" id="PS50112"/>
    </source>
</evidence>
<dbReference type="PANTHER" id="PTHR44757">
    <property type="entry name" value="DIGUANYLATE CYCLASE DGCP"/>
    <property type="match status" value="1"/>
</dbReference>
<dbReference type="SMART" id="SM00086">
    <property type="entry name" value="PAC"/>
    <property type="match status" value="1"/>
</dbReference>
<dbReference type="SUPFAM" id="SSF55785">
    <property type="entry name" value="PYP-like sensor domain (PAS domain)"/>
    <property type="match status" value="1"/>
</dbReference>
<name>A0ABX7Q582_9BACT</name>
<reference evidence="6 7" key="1">
    <citation type="submission" date="2021-03" db="EMBL/GenBank/DDBJ databases">
        <title>Geobacter metallireducens gen. nov. sp. nov., a microorganism capable of coupling the complete oxidation of organic compounds to the reduction of iron and other metals.</title>
        <authorList>
            <person name="Li Y."/>
        </authorList>
    </citation>
    <scope>NUCLEOTIDE SEQUENCE [LARGE SCALE GENOMIC DNA]</scope>
    <source>
        <strain evidence="6 7">Jerry-YX</strain>
    </source>
</reference>
<dbReference type="InterPro" id="IPR035965">
    <property type="entry name" value="PAS-like_dom_sf"/>
</dbReference>
<keyword evidence="7" id="KW-1185">Reference proteome</keyword>
<dbReference type="InterPro" id="IPR001633">
    <property type="entry name" value="EAL_dom"/>
</dbReference>
<dbReference type="InterPro" id="IPR052155">
    <property type="entry name" value="Biofilm_reg_signaling"/>
</dbReference>
<dbReference type="NCBIfam" id="TIGR00254">
    <property type="entry name" value="GGDEF"/>
    <property type="match status" value="1"/>
</dbReference>
<dbReference type="Gene3D" id="3.20.20.450">
    <property type="entry name" value="EAL domain"/>
    <property type="match status" value="1"/>
</dbReference>
<gene>
    <name evidence="6" type="ORF">JZM60_04860</name>
</gene>